<dbReference type="InterPro" id="IPR041916">
    <property type="entry name" value="Anti_sigma_zinc_sf"/>
</dbReference>
<dbReference type="EMBL" id="DSYK01000252">
    <property type="protein sequence ID" value="HGS21189.1"/>
    <property type="molecule type" value="Genomic_DNA"/>
</dbReference>
<sequence>MNHPQRNCQELLASLSEYVDGNLSKELCAEIERHLEECQDCQVVVNTLRKTIDLYRKVELEDELPKSVMQKLYFRLNIEDYLSR</sequence>
<feature type="domain" description="Putative zinc-finger" evidence="1">
    <location>
        <begin position="8"/>
        <end position="42"/>
    </location>
</feature>
<protein>
    <submittedName>
        <fullName evidence="2">Zf-HC2 domain-containing protein</fullName>
    </submittedName>
</protein>
<name>A0A7C4PL03_9CHLR</name>
<dbReference type="AlphaFoldDB" id="A0A7C4PL03"/>
<organism evidence="2">
    <name type="scientific">Anaerolinea thermolimosa</name>
    <dbReference type="NCBI Taxonomy" id="229919"/>
    <lineage>
        <taxon>Bacteria</taxon>
        <taxon>Bacillati</taxon>
        <taxon>Chloroflexota</taxon>
        <taxon>Anaerolineae</taxon>
        <taxon>Anaerolineales</taxon>
        <taxon>Anaerolineaceae</taxon>
        <taxon>Anaerolinea</taxon>
    </lineage>
</organism>
<evidence type="ECO:0000259" key="1">
    <source>
        <dbReference type="Pfam" id="PF13490"/>
    </source>
</evidence>
<proteinExistence type="predicted"/>
<comment type="caution">
    <text evidence="2">The sequence shown here is derived from an EMBL/GenBank/DDBJ whole genome shotgun (WGS) entry which is preliminary data.</text>
</comment>
<accession>A0A7C4PL03</accession>
<gene>
    <name evidence="2" type="ORF">ENT37_04890</name>
</gene>
<dbReference type="Pfam" id="PF13490">
    <property type="entry name" value="zf-HC2"/>
    <property type="match status" value="1"/>
</dbReference>
<evidence type="ECO:0000313" key="2">
    <source>
        <dbReference type="EMBL" id="HGS21189.1"/>
    </source>
</evidence>
<dbReference type="Gene3D" id="1.10.10.1320">
    <property type="entry name" value="Anti-sigma factor, zinc-finger domain"/>
    <property type="match status" value="1"/>
</dbReference>
<dbReference type="InterPro" id="IPR027383">
    <property type="entry name" value="Znf_put"/>
</dbReference>
<reference evidence="2" key="1">
    <citation type="journal article" date="2020" name="mSystems">
        <title>Genome- and Community-Level Interaction Insights into Carbon Utilization and Element Cycling Functions of Hydrothermarchaeota in Hydrothermal Sediment.</title>
        <authorList>
            <person name="Zhou Z."/>
            <person name="Liu Y."/>
            <person name="Xu W."/>
            <person name="Pan J."/>
            <person name="Luo Z.H."/>
            <person name="Li M."/>
        </authorList>
    </citation>
    <scope>NUCLEOTIDE SEQUENCE [LARGE SCALE GENOMIC DNA]</scope>
    <source>
        <strain evidence="2">SpSt-573</strain>
    </source>
</reference>